<gene>
    <name evidence="4" type="ORF">HHU12_18160</name>
</gene>
<evidence type="ECO:0000256" key="1">
    <source>
        <dbReference type="ARBA" id="ARBA00022679"/>
    </source>
</evidence>
<comment type="caution">
    <text evidence="4">The sequence shown here is derived from an EMBL/GenBank/DDBJ whole genome shotgun (WGS) entry which is preliminary data.</text>
</comment>
<feature type="domain" description="N-acetyltransferase" evidence="3">
    <location>
        <begin position="1"/>
        <end position="163"/>
    </location>
</feature>
<evidence type="ECO:0000313" key="4">
    <source>
        <dbReference type="EMBL" id="NME69903.1"/>
    </source>
</evidence>
<keyword evidence="2" id="KW-0012">Acyltransferase</keyword>
<keyword evidence="5" id="KW-1185">Reference proteome</keyword>
<proteinExistence type="predicted"/>
<dbReference type="AlphaFoldDB" id="A0A7X9RW98"/>
<sequence>MIKRLTVNDAAQALEIVKSVIVKMKAMGIDQWDEHYPTIEDIQKDIGKQHAYGFYYDYQLAGYVIFNQEYDVEYNEIEWLNKGDNFLVMHRLSVHADFQGKGIARQLVKFGEELAEAYDLKSLRFDAFTKNPVSNVLYEKIGYKNLGQVTFRKGLFNCYEKLL</sequence>
<dbReference type="InterPro" id="IPR000182">
    <property type="entry name" value="GNAT_dom"/>
</dbReference>
<organism evidence="4 5">
    <name type="scientific">Flammeovirga aprica JL-4</name>
    <dbReference type="NCBI Taxonomy" id="694437"/>
    <lineage>
        <taxon>Bacteria</taxon>
        <taxon>Pseudomonadati</taxon>
        <taxon>Bacteroidota</taxon>
        <taxon>Cytophagia</taxon>
        <taxon>Cytophagales</taxon>
        <taxon>Flammeovirgaceae</taxon>
        <taxon>Flammeovirga</taxon>
    </lineage>
</organism>
<dbReference type="PROSITE" id="PS51186">
    <property type="entry name" value="GNAT"/>
    <property type="match status" value="1"/>
</dbReference>
<evidence type="ECO:0000313" key="5">
    <source>
        <dbReference type="Proteomes" id="UP000576082"/>
    </source>
</evidence>
<keyword evidence="1 4" id="KW-0808">Transferase</keyword>
<dbReference type="RefSeq" id="WP_169658157.1">
    <property type="nucleotide sequence ID" value="NZ_JABANE010000051.1"/>
</dbReference>
<reference evidence="4 5" key="1">
    <citation type="submission" date="2020-04" db="EMBL/GenBank/DDBJ databases">
        <title>Flammeovirga sp. SR4, a novel species isolated from seawater.</title>
        <authorList>
            <person name="Wang X."/>
        </authorList>
    </citation>
    <scope>NUCLEOTIDE SEQUENCE [LARGE SCALE GENOMIC DNA]</scope>
    <source>
        <strain evidence="4 5">ATCC 23126</strain>
    </source>
</reference>
<dbReference type="PANTHER" id="PTHR43420:SF46">
    <property type="entry name" value="ACETYLTRANSFERASE"/>
    <property type="match status" value="1"/>
</dbReference>
<evidence type="ECO:0000259" key="3">
    <source>
        <dbReference type="PROSITE" id="PS51186"/>
    </source>
</evidence>
<dbReference type="Gene3D" id="3.40.630.30">
    <property type="match status" value="1"/>
</dbReference>
<dbReference type="Pfam" id="PF00583">
    <property type="entry name" value="Acetyltransf_1"/>
    <property type="match status" value="1"/>
</dbReference>
<dbReference type="GO" id="GO:0016747">
    <property type="term" value="F:acyltransferase activity, transferring groups other than amino-acyl groups"/>
    <property type="evidence" value="ECO:0007669"/>
    <property type="project" value="InterPro"/>
</dbReference>
<dbReference type="InterPro" id="IPR050680">
    <property type="entry name" value="YpeA/RimI_acetyltransf"/>
</dbReference>
<dbReference type="SUPFAM" id="SSF55729">
    <property type="entry name" value="Acyl-CoA N-acyltransferases (Nat)"/>
    <property type="match status" value="1"/>
</dbReference>
<dbReference type="Proteomes" id="UP000576082">
    <property type="component" value="Unassembled WGS sequence"/>
</dbReference>
<dbReference type="EMBL" id="JABANE010000051">
    <property type="protein sequence ID" value="NME69903.1"/>
    <property type="molecule type" value="Genomic_DNA"/>
</dbReference>
<evidence type="ECO:0000256" key="2">
    <source>
        <dbReference type="ARBA" id="ARBA00023315"/>
    </source>
</evidence>
<protein>
    <submittedName>
        <fullName evidence="4">GNAT family N-acetyltransferase</fullName>
    </submittedName>
</protein>
<accession>A0A7X9RW98</accession>
<dbReference type="InterPro" id="IPR016181">
    <property type="entry name" value="Acyl_CoA_acyltransferase"/>
</dbReference>
<name>A0A7X9RW98_9BACT</name>
<dbReference type="PANTHER" id="PTHR43420">
    <property type="entry name" value="ACETYLTRANSFERASE"/>
    <property type="match status" value="1"/>
</dbReference>
<dbReference type="CDD" id="cd04301">
    <property type="entry name" value="NAT_SF"/>
    <property type="match status" value="1"/>
</dbReference>